<sequence length="670" mass="73499">MDKRDSLEEFQSEYDGYVGDVAAVGGDGQVPTTSLENSVEPRPLSVVEPMTRPGHDTDPTSTVSRSEDPTLRRQPEDPTHPNLPDGHGTDVFVGLGTDDPTCPQQRTEDLGVTDAPRSLPYDFEVLPPTTLYYDDTNHPGSSHGYVGVNDDSRGPGDLRFLDDESLNLPPGRADASSSSSSFDSRASSVESDDEDLLDEVQQTKNAKKAEVKVRPEPPGPSPSDEIVFGRSVGSQRRSSAHNVCLAQINSRGIRHLISIYVLSRECGVDISTEHLSYLTDFRVCGLSDELKDSVTNASGMALIAGFPSKDDHFEDRFFFVELSEKNVEADCIGLIKTKWERRVKPSLPAVLKKFVTAMHDELSSGNGNWRRSFNRKRIERALSTEIIPRKNFGRGKARVSSREQAALEAAAVAKAMRASDADAPRAMVPTTTTPTATSVLARSSRSLAPKIPTTSILLLPPSLTQDELTMRYMQSEKRARLSCGKLSLLFDRLVGDYDEGVRFRDSELCVAKEANTVLQLRLDELTEQNLVLERDAFSVQKIKKDCDAKLAKLKLRCTKGEDEIASLETQLSFASDLQSTRIGEAVAETRDEMARGFAGRVSEVRGLLAEIGRKAPNSMLNLAEDLLDIVSGILEILEASAAVVETVVVYDVEVDDEIDDEVDDEADEES</sequence>
<gene>
    <name evidence="3" type="ordered locus">AALP_Aa8g314300</name>
</gene>
<keyword evidence="1" id="KW-0175">Coiled coil</keyword>
<evidence type="ECO:0000313" key="3">
    <source>
        <dbReference type="EMBL" id="KFK26948.1"/>
    </source>
</evidence>
<evidence type="ECO:0000256" key="1">
    <source>
        <dbReference type="SAM" id="Coils"/>
    </source>
</evidence>
<dbReference type="Proteomes" id="UP000029120">
    <property type="component" value="Chromosome 8"/>
</dbReference>
<dbReference type="OrthoDB" id="1114078at2759"/>
<dbReference type="Gramene" id="KFK26948">
    <property type="protein sequence ID" value="KFK26948"/>
    <property type="gene ID" value="AALP_AA8G314300"/>
</dbReference>
<feature type="coiled-coil region" evidence="1">
    <location>
        <begin position="515"/>
        <end position="570"/>
    </location>
</feature>
<feature type="compositionally biased region" description="Basic and acidic residues" evidence="2">
    <location>
        <begin position="150"/>
        <end position="162"/>
    </location>
</feature>
<dbReference type="AlphaFoldDB" id="A0A087GAP6"/>
<proteinExistence type="predicted"/>
<evidence type="ECO:0000256" key="2">
    <source>
        <dbReference type="SAM" id="MobiDB-lite"/>
    </source>
</evidence>
<accession>A0A087GAP6</accession>
<keyword evidence="4" id="KW-1185">Reference proteome</keyword>
<feature type="region of interest" description="Disordered" evidence="2">
    <location>
        <begin position="18"/>
        <end position="226"/>
    </location>
</feature>
<protein>
    <recommendedName>
        <fullName evidence="5">DUF1204 domain-containing protein</fullName>
    </recommendedName>
</protein>
<organism evidence="3 4">
    <name type="scientific">Arabis alpina</name>
    <name type="common">Alpine rock-cress</name>
    <dbReference type="NCBI Taxonomy" id="50452"/>
    <lineage>
        <taxon>Eukaryota</taxon>
        <taxon>Viridiplantae</taxon>
        <taxon>Streptophyta</taxon>
        <taxon>Embryophyta</taxon>
        <taxon>Tracheophyta</taxon>
        <taxon>Spermatophyta</taxon>
        <taxon>Magnoliopsida</taxon>
        <taxon>eudicotyledons</taxon>
        <taxon>Gunneridae</taxon>
        <taxon>Pentapetalae</taxon>
        <taxon>rosids</taxon>
        <taxon>malvids</taxon>
        <taxon>Brassicales</taxon>
        <taxon>Brassicaceae</taxon>
        <taxon>Arabideae</taxon>
        <taxon>Arabis</taxon>
    </lineage>
</organism>
<feature type="compositionally biased region" description="Low complexity" evidence="2">
    <location>
        <begin position="173"/>
        <end position="189"/>
    </location>
</feature>
<evidence type="ECO:0000313" key="4">
    <source>
        <dbReference type="Proteomes" id="UP000029120"/>
    </source>
</evidence>
<dbReference type="EMBL" id="CM002876">
    <property type="protein sequence ID" value="KFK26948.1"/>
    <property type="molecule type" value="Genomic_DNA"/>
</dbReference>
<reference evidence="4" key="1">
    <citation type="journal article" date="2015" name="Nat. Plants">
        <title>Genome expansion of Arabis alpina linked with retrotransposition and reduced symmetric DNA methylation.</title>
        <authorList>
            <person name="Willing E.M."/>
            <person name="Rawat V."/>
            <person name="Mandakova T."/>
            <person name="Maumus F."/>
            <person name="James G.V."/>
            <person name="Nordstroem K.J."/>
            <person name="Becker C."/>
            <person name="Warthmann N."/>
            <person name="Chica C."/>
            <person name="Szarzynska B."/>
            <person name="Zytnicki M."/>
            <person name="Albani M.C."/>
            <person name="Kiefer C."/>
            <person name="Bergonzi S."/>
            <person name="Castaings L."/>
            <person name="Mateos J.L."/>
            <person name="Berns M.C."/>
            <person name="Bujdoso N."/>
            <person name="Piofczyk T."/>
            <person name="de Lorenzo L."/>
            <person name="Barrero-Sicilia C."/>
            <person name="Mateos I."/>
            <person name="Piednoel M."/>
            <person name="Hagmann J."/>
            <person name="Chen-Min-Tao R."/>
            <person name="Iglesias-Fernandez R."/>
            <person name="Schuster S.C."/>
            <person name="Alonso-Blanco C."/>
            <person name="Roudier F."/>
            <person name="Carbonero P."/>
            <person name="Paz-Ares J."/>
            <person name="Davis S.J."/>
            <person name="Pecinka A."/>
            <person name="Quesneville H."/>
            <person name="Colot V."/>
            <person name="Lysak M.A."/>
            <person name="Weigel D."/>
            <person name="Coupland G."/>
            <person name="Schneeberger K."/>
        </authorList>
    </citation>
    <scope>NUCLEOTIDE SEQUENCE [LARGE SCALE GENOMIC DNA]</scope>
    <source>
        <strain evidence="4">cv. Pajares</strain>
    </source>
</reference>
<name>A0A087GAP6_ARAAL</name>
<evidence type="ECO:0008006" key="5">
    <source>
        <dbReference type="Google" id="ProtNLM"/>
    </source>
</evidence>
<feature type="compositionally biased region" description="Basic and acidic residues" evidence="2">
    <location>
        <begin position="65"/>
        <end position="79"/>
    </location>
</feature>